<feature type="compositionally biased region" description="Basic and acidic residues" evidence="1">
    <location>
        <begin position="96"/>
        <end position="114"/>
    </location>
</feature>
<protein>
    <submittedName>
        <fullName evidence="3">Uncharacterized protein</fullName>
    </submittedName>
</protein>
<name>A0A2U3DX15_PURLI</name>
<evidence type="ECO:0000313" key="5">
    <source>
        <dbReference type="Proteomes" id="UP001287286"/>
    </source>
</evidence>
<evidence type="ECO:0000256" key="1">
    <source>
        <dbReference type="SAM" id="MobiDB-lite"/>
    </source>
</evidence>
<evidence type="ECO:0000313" key="4">
    <source>
        <dbReference type="Proteomes" id="UP000245956"/>
    </source>
</evidence>
<sequence length="114" mass="12231">MEPWMALVHPNPCVNGVASRCAGGGPSAFKTKFLRLTETSRLANRDDNPVDGEGTFATAEHPVLTAQRPWSAVHTLLSPGTPGSHVAARSLSFRHPPSDPRPIKCIAKDEPTHT</sequence>
<gene>
    <name evidence="3" type="ORF">PCL_04642</name>
    <name evidence="2" type="ORF">Purlil1_4506</name>
</gene>
<dbReference type="Proteomes" id="UP000245956">
    <property type="component" value="Unassembled WGS sequence"/>
</dbReference>
<reference evidence="2" key="3">
    <citation type="submission" date="2023-11" db="EMBL/GenBank/DDBJ databases">
        <authorList>
            <person name="Beijen E."/>
            <person name="Ohm R.A."/>
        </authorList>
    </citation>
    <scope>NUCLEOTIDE SEQUENCE</scope>
    <source>
        <strain evidence="2">CBS 150709</strain>
    </source>
</reference>
<reference evidence="3 4" key="2">
    <citation type="journal article" date="2016" name="Front. Microbiol.">
        <title>Genome and transcriptome sequences reveal the specific parasitism of the nematophagous Purpureocillium lilacinum 36-1.</title>
        <authorList>
            <person name="Xie J."/>
            <person name="Li S."/>
            <person name="Mo C."/>
            <person name="Xiao X."/>
            <person name="Peng D."/>
            <person name="Wang G."/>
            <person name="Xiao Y."/>
        </authorList>
    </citation>
    <scope>NUCLEOTIDE SEQUENCE [LARGE SCALE GENOMIC DNA]</scope>
    <source>
        <strain evidence="3 4">36-1</strain>
    </source>
</reference>
<reference evidence="2 5" key="4">
    <citation type="journal article" date="2024" name="Microbiol. Resour. Announc.">
        <title>Genome annotations for the ascomycete fungi Trichoderma harzianum, Trichoderma aggressivum, and Purpureocillium lilacinum.</title>
        <authorList>
            <person name="Beijen E.P.W."/>
            <person name="Ohm R.A."/>
        </authorList>
    </citation>
    <scope>NUCLEOTIDE SEQUENCE [LARGE SCALE GENOMIC DNA]</scope>
    <source>
        <strain evidence="2 5">CBS 150709</strain>
    </source>
</reference>
<comment type="caution">
    <text evidence="3">The sequence shown here is derived from an EMBL/GenBank/DDBJ whole genome shotgun (WGS) entry which is preliminary data.</text>
</comment>
<dbReference type="AlphaFoldDB" id="A0A2U3DX15"/>
<dbReference type="Proteomes" id="UP001287286">
    <property type="component" value="Unassembled WGS sequence"/>
</dbReference>
<proteinExistence type="predicted"/>
<accession>A0A2U3DX15</accession>
<feature type="region of interest" description="Disordered" evidence="1">
    <location>
        <begin position="81"/>
        <end position="114"/>
    </location>
</feature>
<evidence type="ECO:0000313" key="2">
    <source>
        <dbReference type="EMBL" id="KAK4090926.1"/>
    </source>
</evidence>
<evidence type="ECO:0000313" key="3">
    <source>
        <dbReference type="EMBL" id="PWI66798.1"/>
    </source>
</evidence>
<dbReference type="EMBL" id="JAWRVI010000013">
    <property type="protein sequence ID" value="KAK4090926.1"/>
    <property type="molecule type" value="Genomic_DNA"/>
</dbReference>
<keyword evidence="5" id="KW-1185">Reference proteome</keyword>
<dbReference type="EMBL" id="LCWV01000022">
    <property type="protein sequence ID" value="PWI66798.1"/>
    <property type="molecule type" value="Genomic_DNA"/>
</dbReference>
<organism evidence="3 4">
    <name type="scientific">Purpureocillium lilacinum</name>
    <name type="common">Paecilomyces lilacinus</name>
    <dbReference type="NCBI Taxonomy" id="33203"/>
    <lineage>
        <taxon>Eukaryota</taxon>
        <taxon>Fungi</taxon>
        <taxon>Dikarya</taxon>
        <taxon>Ascomycota</taxon>
        <taxon>Pezizomycotina</taxon>
        <taxon>Sordariomycetes</taxon>
        <taxon>Hypocreomycetidae</taxon>
        <taxon>Hypocreales</taxon>
        <taxon>Ophiocordycipitaceae</taxon>
        <taxon>Purpureocillium</taxon>
    </lineage>
</organism>
<reference evidence="3" key="1">
    <citation type="submission" date="2015-05" db="EMBL/GenBank/DDBJ databases">
        <authorList>
            <person name="Wang D.B."/>
            <person name="Wang M."/>
        </authorList>
    </citation>
    <scope>NUCLEOTIDE SEQUENCE</scope>
    <source>
        <strain evidence="3">36-1</strain>
    </source>
</reference>